<reference evidence="2 3" key="1">
    <citation type="submission" date="2020-12" db="EMBL/GenBank/DDBJ databases">
        <title>Concerted genomic and epigenomic changes stabilize Arabidopsis allopolyploids.</title>
        <authorList>
            <person name="Chen Z."/>
        </authorList>
    </citation>
    <scope>NUCLEOTIDE SEQUENCE [LARGE SCALE GENOMIC DNA]</scope>
    <source>
        <strain evidence="2">As9502</strain>
        <tissue evidence="2">Leaf</tissue>
    </source>
</reference>
<sequence length="33" mass="3465">VFGWLLSDIVLAFIATMIGFAVGVSCRFALGCS</sequence>
<dbReference type="AlphaFoldDB" id="A0A8T1ZUH3"/>
<keyword evidence="1" id="KW-1133">Transmembrane helix</keyword>
<evidence type="ECO:0000313" key="2">
    <source>
        <dbReference type="EMBL" id="KAG7563654.1"/>
    </source>
</evidence>
<evidence type="ECO:0000313" key="3">
    <source>
        <dbReference type="Proteomes" id="UP000694251"/>
    </source>
</evidence>
<feature type="non-terminal residue" evidence="2">
    <location>
        <position position="1"/>
    </location>
</feature>
<gene>
    <name evidence="2" type="ORF">ISN44_As10g004360</name>
</gene>
<organism evidence="2 3">
    <name type="scientific">Arabidopsis suecica</name>
    <name type="common">Swedish thale-cress</name>
    <name type="synonym">Cardaminopsis suecica</name>
    <dbReference type="NCBI Taxonomy" id="45249"/>
    <lineage>
        <taxon>Eukaryota</taxon>
        <taxon>Viridiplantae</taxon>
        <taxon>Streptophyta</taxon>
        <taxon>Embryophyta</taxon>
        <taxon>Tracheophyta</taxon>
        <taxon>Spermatophyta</taxon>
        <taxon>Magnoliopsida</taxon>
        <taxon>eudicotyledons</taxon>
        <taxon>Gunneridae</taxon>
        <taxon>Pentapetalae</taxon>
        <taxon>rosids</taxon>
        <taxon>malvids</taxon>
        <taxon>Brassicales</taxon>
        <taxon>Brassicaceae</taxon>
        <taxon>Camelineae</taxon>
        <taxon>Arabidopsis</taxon>
    </lineage>
</organism>
<name>A0A8T1ZUH3_ARASU</name>
<comment type="caution">
    <text evidence="2">The sequence shown here is derived from an EMBL/GenBank/DDBJ whole genome shotgun (WGS) entry which is preliminary data.</text>
</comment>
<feature type="non-terminal residue" evidence="2">
    <location>
        <position position="33"/>
    </location>
</feature>
<evidence type="ECO:0000256" key="1">
    <source>
        <dbReference type="SAM" id="Phobius"/>
    </source>
</evidence>
<protein>
    <submittedName>
        <fullName evidence="2">Uncharacterized protein</fullName>
    </submittedName>
</protein>
<keyword evidence="3" id="KW-1185">Reference proteome</keyword>
<accession>A0A8T1ZUH3</accession>
<proteinExistence type="predicted"/>
<dbReference type="Proteomes" id="UP000694251">
    <property type="component" value="Chromosome 10"/>
</dbReference>
<dbReference type="EMBL" id="JAEFBJ010000010">
    <property type="protein sequence ID" value="KAG7563654.1"/>
    <property type="molecule type" value="Genomic_DNA"/>
</dbReference>
<feature type="transmembrane region" description="Helical" evidence="1">
    <location>
        <begin position="6"/>
        <end position="30"/>
    </location>
</feature>
<keyword evidence="1" id="KW-0812">Transmembrane</keyword>
<keyword evidence="1" id="KW-0472">Membrane</keyword>